<feature type="transmembrane region" description="Helical" evidence="2">
    <location>
        <begin position="42"/>
        <end position="68"/>
    </location>
</feature>
<keyword evidence="4" id="KW-1185">Reference proteome</keyword>
<evidence type="ECO:0000256" key="2">
    <source>
        <dbReference type="SAM" id="Phobius"/>
    </source>
</evidence>
<keyword evidence="2" id="KW-0472">Membrane</keyword>
<sequence length="607" mass="68700">MVYMGLAGQYFSELDPNFNGPPRAVDPAVRARKLVGMERRDVILTAVFGTVGALAILVGLALAMWLYLRARKSKQRDDDLEDQNDNGDASSQQQSTKKNGFLNLKTPLISTKALGHKLLFLLSKNIRMLCCRVMAFRRIGSTIAHKSKSSYLRLSYVLVLQVNETLWKKIVLIIFVVNCLPLILWSRFLSQAARWRQRIESSSPEDRRVATPSLGVDGGETDARRKASVSDATSLRSDRSDLTRAPPSYACQAQQDARSSDSSRARSTVICVAYPAGSCLRYGRTSDRRVIARKYDARGPYDGNWCDAAMRRRENTMPMRNAIDAFNRNIMRNRKRGFAASRLVPELAQTSLWPASYEVGGEVYMQIWGGRYNRRYAVKKGREKATLQIFTAVVTKVTHGGVLEEVAFLPLFHVSLSLSLFLSIYLSIYLSSYLALSFAFNNFPIVARSYLIRSIVTFYPHILVYAQNRCTIRFSKKTDLREVSYFIRSCEWMLVIEAFTGAIGLVSGSKVKYSLCVNHQRRCKQYCKTTLVIQTKCKFENFVVCDVMVLKDIPLSANNFGISIGIYLFSVPFCDDRSNFCSFAKHRNVSRNTGQENWQIRAICTLS</sequence>
<keyword evidence="2" id="KW-0812">Transmembrane</keyword>
<accession>A0A195BRH0</accession>
<keyword evidence="2" id="KW-1133">Transmembrane helix</keyword>
<organism evidence="3 4">
    <name type="scientific">Atta colombica</name>
    <dbReference type="NCBI Taxonomy" id="520822"/>
    <lineage>
        <taxon>Eukaryota</taxon>
        <taxon>Metazoa</taxon>
        <taxon>Ecdysozoa</taxon>
        <taxon>Arthropoda</taxon>
        <taxon>Hexapoda</taxon>
        <taxon>Insecta</taxon>
        <taxon>Pterygota</taxon>
        <taxon>Neoptera</taxon>
        <taxon>Endopterygota</taxon>
        <taxon>Hymenoptera</taxon>
        <taxon>Apocrita</taxon>
        <taxon>Aculeata</taxon>
        <taxon>Formicoidea</taxon>
        <taxon>Formicidae</taxon>
        <taxon>Myrmicinae</taxon>
        <taxon>Atta</taxon>
    </lineage>
</organism>
<dbReference type="Proteomes" id="UP000078540">
    <property type="component" value="Unassembled WGS sequence"/>
</dbReference>
<dbReference type="EMBL" id="KQ976424">
    <property type="protein sequence ID" value="KYM88551.1"/>
    <property type="molecule type" value="Genomic_DNA"/>
</dbReference>
<feature type="transmembrane region" description="Helical" evidence="2">
    <location>
        <begin position="170"/>
        <end position="189"/>
    </location>
</feature>
<proteinExistence type="predicted"/>
<evidence type="ECO:0000256" key="1">
    <source>
        <dbReference type="SAM" id="MobiDB-lite"/>
    </source>
</evidence>
<protein>
    <submittedName>
        <fullName evidence="3">Uncharacterized protein</fullName>
    </submittedName>
</protein>
<feature type="region of interest" description="Disordered" evidence="1">
    <location>
        <begin position="204"/>
        <end position="261"/>
    </location>
</feature>
<gene>
    <name evidence="3" type="ORF">ALC53_03034</name>
</gene>
<feature type="transmembrane region" description="Helical" evidence="2">
    <location>
        <begin position="406"/>
        <end position="430"/>
    </location>
</feature>
<name>A0A195BRH0_9HYME</name>
<dbReference type="AlphaFoldDB" id="A0A195BRH0"/>
<reference evidence="3 4" key="1">
    <citation type="submission" date="2015-09" db="EMBL/GenBank/DDBJ databases">
        <title>Atta colombica WGS genome.</title>
        <authorList>
            <person name="Nygaard S."/>
            <person name="Hu H."/>
            <person name="Boomsma J."/>
            <person name="Zhang G."/>
        </authorList>
    </citation>
    <scope>NUCLEOTIDE SEQUENCE [LARGE SCALE GENOMIC DNA]</scope>
    <source>
        <strain evidence="3">Treedump-2</strain>
        <tissue evidence="3">Whole body</tissue>
    </source>
</reference>
<feature type="region of interest" description="Disordered" evidence="1">
    <location>
        <begin position="77"/>
        <end position="96"/>
    </location>
</feature>
<evidence type="ECO:0000313" key="4">
    <source>
        <dbReference type="Proteomes" id="UP000078540"/>
    </source>
</evidence>
<evidence type="ECO:0000313" key="3">
    <source>
        <dbReference type="EMBL" id="KYM88551.1"/>
    </source>
</evidence>